<dbReference type="SUPFAM" id="SSF57756">
    <property type="entry name" value="Retrovirus zinc finger-like domains"/>
    <property type="match status" value="1"/>
</dbReference>
<dbReference type="Pfam" id="PF00098">
    <property type="entry name" value="zf-CCHC"/>
    <property type="match status" value="1"/>
</dbReference>
<comment type="caution">
    <text evidence="4">The sequence shown here is derived from an EMBL/GenBank/DDBJ whole genome shotgun (WGS) entry which is preliminary data.</text>
</comment>
<name>A0ABQ5AFL1_9ASTR</name>
<accession>A0ABQ5AFL1</accession>
<sequence length="754" mass="85532">MKIPNWMITNEMKLTDNYKMTTSTPKTPNPAVDERESSAQQKSTVIRLYIIQLSIVEQKSRDDLEAKQNVKKIKEHLIAEDIEKLVEGTKNIKENKVDNIILDNQNEPGTRLESRSYKESIDVEITTALQLVNVNEEEEESAEDAYELKRREKGRINVNHVKDFDLASLIGKLKYEENLIDSIYKTEKSKSLVFATPLSTAFISTSIVQDFQYSPDDEDDTRSSQEYLNDIEEEYQARAFLAKSKRFFKKGTQRFSSAKATDQTKCHKCGKKGHFARDCWSKDEEKVSSDDNEVTKVKALMALADEERVLNKETISCQKHRNLVQELNTCKEQLLVLKQAKLDLLTMQHVNIEILKKNQNLRNELIDLTSIKEAWLNSSNKFNQCISEQIPTEKKKILGIDQLTENTSSSVPKDLIFIKYSADILNVSINVSDKSKLSEAEDSTLSNHSANESSVCSTQLPSLKKLDGVEPISGPKTIKSILKSKSTFKAKTLKDIIITDPSSAPARSNKSCSASKTNLAPAGKLKNVNLEDDPPLAIIMKELNELKLQLSKNKSSYFRNKNTQQCKRTDHRTCDHAEFMSSMNINQYHTCQGESSSRSRPSRPAIPFPSCIHFGYNDHKSDDCVNYPICEICGSYDHDTHDHNRIISLIRGIKPRNPQHIIKKTKTCGSNVHTTSDHNDIKWFRKRVALQAKKAESFKASKTESLSALRSKTPTKRLHAQIWEAPGPKEMYGDDSTYTPEGHGHFDVVFKKGT</sequence>
<dbReference type="Proteomes" id="UP001151760">
    <property type="component" value="Unassembled WGS sequence"/>
</dbReference>
<proteinExistence type="predicted"/>
<protein>
    <submittedName>
        <fullName evidence="4">Retrovirus-related pol polyprotein from transposon TNT 1-94</fullName>
    </submittedName>
</protein>
<evidence type="ECO:0000313" key="5">
    <source>
        <dbReference type="Proteomes" id="UP001151760"/>
    </source>
</evidence>
<feature type="region of interest" description="Disordered" evidence="2">
    <location>
        <begin position="19"/>
        <end position="39"/>
    </location>
</feature>
<dbReference type="EMBL" id="BQNB010012143">
    <property type="protein sequence ID" value="GJS99768.1"/>
    <property type="molecule type" value="Genomic_DNA"/>
</dbReference>
<evidence type="ECO:0000256" key="1">
    <source>
        <dbReference type="PROSITE-ProRule" id="PRU00047"/>
    </source>
</evidence>
<keyword evidence="1" id="KW-0862">Zinc</keyword>
<dbReference type="PROSITE" id="PS50158">
    <property type="entry name" value="ZF_CCHC"/>
    <property type="match status" value="1"/>
</dbReference>
<keyword evidence="1" id="KW-0479">Metal-binding</keyword>
<dbReference type="InterPro" id="IPR001878">
    <property type="entry name" value="Znf_CCHC"/>
</dbReference>
<reference evidence="4" key="2">
    <citation type="submission" date="2022-01" db="EMBL/GenBank/DDBJ databases">
        <authorList>
            <person name="Yamashiro T."/>
            <person name="Shiraishi A."/>
            <person name="Satake H."/>
            <person name="Nakayama K."/>
        </authorList>
    </citation>
    <scope>NUCLEOTIDE SEQUENCE</scope>
</reference>
<evidence type="ECO:0000313" key="4">
    <source>
        <dbReference type="EMBL" id="GJS99768.1"/>
    </source>
</evidence>
<evidence type="ECO:0000259" key="3">
    <source>
        <dbReference type="PROSITE" id="PS50158"/>
    </source>
</evidence>
<dbReference type="SMART" id="SM00343">
    <property type="entry name" value="ZnF_C2HC"/>
    <property type="match status" value="1"/>
</dbReference>
<dbReference type="Gene3D" id="4.10.60.10">
    <property type="entry name" value="Zinc finger, CCHC-type"/>
    <property type="match status" value="1"/>
</dbReference>
<gene>
    <name evidence="4" type="ORF">Tco_0820938</name>
</gene>
<evidence type="ECO:0000256" key="2">
    <source>
        <dbReference type="SAM" id="MobiDB-lite"/>
    </source>
</evidence>
<feature type="domain" description="CCHC-type" evidence="3">
    <location>
        <begin position="265"/>
        <end position="279"/>
    </location>
</feature>
<reference evidence="4" key="1">
    <citation type="journal article" date="2022" name="Int. J. Mol. Sci.">
        <title>Draft Genome of Tanacetum Coccineum: Genomic Comparison of Closely Related Tanacetum-Family Plants.</title>
        <authorList>
            <person name="Yamashiro T."/>
            <person name="Shiraishi A."/>
            <person name="Nakayama K."/>
            <person name="Satake H."/>
        </authorList>
    </citation>
    <scope>NUCLEOTIDE SEQUENCE</scope>
</reference>
<keyword evidence="1" id="KW-0863">Zinc-finger</keyword>
<keyword evidence="5" id="KW-1185">Reference proteome</keyword>
<dbReference type="InterPro" id="IPR036875">
    <property type="entry name" value="Znf_CCHC_sf"/>
</dbReference>
<organism evidence="4 5">
    <name type="scientific">Tanacetum coccineum</name>
    <dbReference type="NCBI Taxonomy" id="301880"/>
    <lineage>
        <taxon>Eukaryota</taxon>
        <taxon>Viridiplantae</taxon>
        <taxon>Streptophyta</taxon>
        <taxon>Embryophyta</taxon>
        <taxon>Tracheophyta</taxon>
        <taxon>Spermatophyta</taxon>
        <taxon>Magnoliopsida</taxon>
        <taxon>eudicotyledons</taxon>
        <taxon>Gunneridae</taxon>
        <taxon>Pentapetalae</taxon>
        <taxon>asterids</taxon>
        <taxon>campanulids</taxon>
        <taxon>Asterales</taxon>
        <taxon>Asteraceae</taxon>
        <taxon>Asteroideae</taxon>
        <taxon>Anthemideae</taxon>
        <taxon>Anthemidinae</taxon>
        <taxon>Tanacetum</taxon>
    </lineage>
</organism>